<accession>A0A8H6Z0R8</accession>
<keyword evidence="1" id="KW-0812">Transmembrane</keyword>
<keyword evidence="1" id="KW-0472">Membrane</keyword>
<feature type="transmembrane region" description="Helical" evidence="1">
    <location>
        <begin position="23"/>
        <end position="51"/>
    </location>
</feature>
<proteinExistence type="predicted"/>
<dbReference type="OrthoDB" id="2895779at2759"/>
<organism evidence="2 3">
    <name type="scientific">Mycena venus</name>
    <dbReference type="NCBI Taxonomy" id="2733690"/>
    <lineage>
        <taxon>Eukaryota</taxon>
        <taxon>Fungi</taxon>
        <taxon>Dikarya</taxon>
        <taxon>Basidiomycota</taxon>
        <taxon>Agaricomycotina</taxon>
        <taxon>Agaricomycetes</taxon>
        <taxon>Agaricomycetidae</taxon>
        <taxon>Agaricales</taxon>
        <taxon>Marasmiineae</taxon>
        <taxon>Mycenaceae</taxon>
        <taxon>Mycena</taxon>
    </lineage>
</organism>
<sequence>MSNPTMGASEFKLAKYAHQLTPILFWTLSFIPINVFRYIVLGAVSASVLVYTAHHNHPSSRLGRLNKAMNDLEETFAHAKTKCARDYLALVDSETRFLRAKLVVSRLHSRLLKMHEISWKIYFPNLRETMHILQTCEHEVQELQIFMLLLVEAANQRKLTEDINQSLEIVDGISHSLSGFTRVHYPTSAPDCEI</sequence>
<dbReference type="AlphaFoldDB" id="A0A8H6Z0R8"/>
<dbReference type="EMBL" id="JACAZI010000002">
    <property type="protein sequence ID" value="KAF7368717.1"/>
    <property type="molecule type" value="Genomic_DNA"/>
</dbReference>
<reference evidence="2" key="1">
    <citation type="submission" date="2020-05" db="EMBL/GenBank/DDBJ databases">
        <title>Mycena genomes resolve the evolution of fungal bioluminescence.</title>
        <authorList>
            <person name="Tsai I.J."/>
        </authorList>
    </citation>
    <scope>NUCLEOTIDE SEQUENCE</scope>
    <source>
        <strain evidence="2">CCC161011</strain>
    </source>
</reference>
<gene>
    <name evidence="2" type="ORF">MVEN_00196400</name>
</gene>
<keyword evidence="3" id="KW-1185">Reference proteome</keyword>
<dbReference type="Proteomes" id="UP000620124">
    <property type="component" value="Unassembled WGS sequence"/>
</dbReference>
<name>A0A8H6Z0R8_9AGAR</name>
<evidence type="ECO:0000313" key="3">
    <source>
        <dbReference type="Proteomes" id="UP000620124"/>
    </source>
</evidence>
<evidence type="ECO:0000313" key="2">
    <source>
        <dbReference type="EMBL" id="KAF7368717.1"/>
    </source>
</evidence>
<comment type="caution">
    <text evidence="2">The sequence shown here is derived from an EMBL/GenBank/DDBJ whole genome shotgun (WGS) entry which is preliminary data.</text>
</comment>
<protein>
    <submittedName>
        <fullName evidence="2">Uncharacterized protein</fullName>
    </submittedName>
</protein>
<evidence type="ECO:0000256" key="1">
    <source>
        <dbReference type="SAM" id="Phobius"/>
    </source>
</evidence>
<keyword evidence="1" id="KW-1133">Transmembrane helix</keyword>